<dbReference type="EMBL" id="CP016809">
    <property type="protein sequence ID" value="ANY75267.1"/>
    <property type="molecule type" value="Genomic_DNA"/>
</dbReference>
<keyword evidence="1" id="KW-0472">Membrane</keyword>
<dbReference type="GO" id="GO:0080120">
    <property type="term" value="P:CAAX-box protein maturation"/>
    <property type="evidence" value="ECO:0007669"/>
    <property type="project" value="UniProtKB-ARBA"/>
</dbReference>
<feature type="transmembrane region" description="Helical" evidence="1">
    <location>
        <begin position="128"/>
        <end position="146"/>
    </location>
</feature>
<evidence type="ECO:0000259" key="2">
    <source>
        <dbReference type="Pfam" id="PF02517"/>
    </source>
</evidence>
<protein>
    <submittedName>
        <fullName evidence="3">CAAX protease</fullName>
    </submittedName>
</protein>
<feature type="transmembrane region" description="Helical" evidence="1">
    <location>
        <begin position="6"/>
        <end position="22"/>
    </location>
</feature>
<feature type="transmembrane region" description="Helical" evidence="1">
    <location>
        <begin position="34"/>
        <end position="50"/>
    </location>
</feature>
<dbReference type="GO" id="GO:0004175">
    <property type="term" value="F:endopeptidase activity"/>
    <property type="evidence" value="ECO:0007669"/>
    <property type="project" value="UniProtKB-ARBA"/>
</dbReference>
<evidence type="ECO:0000313" key="3">
    <source>
        <dbReference type="EMBL" id="ANY75267.1"/>
    </source>
</evidence>
<evidence type="ECO:0000256" key="1">
    <source>
        <dbReference type="SAM" id="Phobius"/>
    </source>
</evidence>
<dbReference type="Pfam" id="PF02517">
    <property type="entry name" value="Rce1-like"/>
    <property type="match status" value="1"/>
</dbReference>
<dbReference type="GO" id="GO:0006508">
    <property type="term" value="P:proteolysis"/>
    <property type="evidence" value="ECO:0007669"/>
    <property type="project" value="UniProtKB-KW"/>
</dbReference>
<gene>
    <name evidence="3" type="ORF">BBD41_23300</name>
</gene>
<accession>A0A1B2E5T0</accession>
<sequence length="208" mass="23794">MMFLSIGLAFLLSFSYKIIEILFRSFRSHKLRKYSLYFWGVGILIAVPFFRENNVYSSPVNLSAVFPAFAILLVGNYVLSRYSGYHPIGRYNIINFAITYPIIEEVLFRGLILPFLNQSIHSAEIMEVMFLPVTAPVVISALLFAISHLQYYKLSSQSIRYMMFAFIGGIFFGAVTDLTQSILLSCLLHIEFNVLSIYFAKRSSTDRT</sequence>
<feature type="transmembrane region" description="Helical" evidence="1">
    <location>
        <begin position="182"/>
        <end position="200"/>
    </location>
</feature>
<feature type="transmembrane region" description="Helical" evidence="1">
    <location>
        <begin position="91"/>
        <end position="116"/>
    </location>
</feature>
<reference evidence="3" key="1">
    <citation type="submission" date="2016-08" db="EMBL/GenBank/DDBJ databases">
        <title>Complete Genome Seqeunce of Paenibacillus sp. nov. IHBB 9852 from high altitute lake of Indian trans-Himalayas.</title>
        <authorList>
            <person name="Kiran S."/>
            <person name="Swarnkar M.K."/>
            <person name="Rana A."/>
            <person name="Tewari R."/>
            <person name="Gulati A."/>
        </authorList>
    </citation>
    <scope>NUCLEOTIDE SEQUENCE [LARGE SCALE GENOMIC DNA]</scope>
    <source>
        <strain evidence="3">IHBB 9852</strain>
    </source>
</reference>
<name>A0A1B2E5T0_9BACL</name>
<keyword evidence="1" id="KW-1133">Transmembrane helix</keyword>
<keyword evidence="3" id="KW-0378">Hydrolase</keyword>
<keyword evidence="1" id="KW-0812">Transmembrane</keyword>
<feature type="transmembrane region" description="Helical" evidence="1">
    <location>
        <begin position="158"/>
        <end position="176"/>
    </location>
</feature>
<dbReference type="KEGG" id="pib:BBD41_23300"/>
<dbReference type="AlphaFoldDB" id="A0A1B2E5T0"/>
<keyword evidence="3" id="KW-0645">Protease</keyword>
<organism evidence="3">
    <name type="scientific">Paenibacillus ihbetae</name>
    <dbReference type="NCBI Taxonomy" id="1870820"/>
    <lineage>
        <taxon>Bacteria</taxon>
        <taxon>Bacillati</taxon>
        <taxon>Bacillota</taxon>
        <taxon>Bacilli</taxon>
        <taxon>Bacillales</taxon>
        <taxon>Paenibacillaceae</taxon>
        <taxon>Paenibacillus</taxon>
    </lineage>
</organism>
<feature type="transmembrane region" description="Helical" evidence="1">
    <location>
        <begin position="62"/>
        <end position="79"/>
    </location>
</feature>
<feature type="domain" description="CAAX prenyl protease 2/Lysostaphin resistance protein A-like" evidence="2">
    <location>
        <begin position="92"/>
        <end position="194"/>
    </location>
</feature>
<dbReference type="InterPro" id="IPR003675">
    <property type="entry name" value="Rce1/LyrA-like_dom"/>
</dbReference>
<proteinExistence type="predicted"/>